<proteinExistence type="predicted"/>
<dbReference type="AlphaFoldDB" id="A0AA87ZEG0"/>
<keyword evidence="2" id="KW-1185">Reference proteome</keyword>
<evidence type="ECO:0000313" key="1">
    <source>
        <dbReference type="EMBL" id="GMN32387.1"/>
    </source>
</evidence>
<accession>A0AA87ZEG0</accession>
<sequence>MPPHHHPIASVTTSSTVDVESFALLEQQLQALQVALLQYQVNTLTRQIAAPYATNHHCHATFE</sequence>
<gene>
    <name evidence="1" type="ORF">TIFTF001_041724</name>
</gene>
<dbReference type="EMBL" id="BTGU01001987">
    <property type="protein sequence ID" value="GMN32387.1"/>
    <property type="molecule type" value="Genomic_DNA"/>
</dbReference>
<reference evidence="1" key="1">
    <citation type="submission" date="2023-07" db="EMBL/GenBank/DDBJ databases">
        <title>draft genome sequence of fig (Ficus carica).</title>
        <authorList>
            <person name="Takahashi T."/>
            <person name="Nishimura K."/>
        </authorList>
    </citation>
    <scope>NUCLEOTIDE SEQUENCE</scope>
</reference>
<evidence type="ECO:0000313" key="2">
    <source>
        <dbReference type="Proteomes" id="UP001187192"/>
    </source>
</evidence>
<dbReference type="Proteomes" id="UP001187192">
    <property type="component" value="Unassembled WGS sequence"/>
</dbReference>
<protein>
    <submittedName>
        <fullName evidence="1">Uncharacterized protein</fullName>
    </submittedName>
</protein>
<comment type="caution">
    <text evidence="1">The sequence shown here is derived from an EMBL/GenBank/DDBJ whole genome shotgun (WGS) entry which is preliminary data.</text>
</comment>
<organism evidence="1 2">
    <name type="scientific">Ficus carica</name>
    <name type="common">Common fig</name>
    <dbReference type="NCBI Taxonomy" id="3494"/>
    <lineage>
        <taxon>Eukaryota</taxon>
        <taxon>Viridiplantae</taxon>
        <taxon>Streptophyta</taxon>
        <taxon>Embryophyta</taxon>
        <taxon>Tracheophyta</taxon>
        <taxon>Spermatophyta</taxon>
        <taxon>Magnoliopsida</taxon>
        <taxon>eudicotyledons</taxon>
        <taxon>Gunneridae</taxon>
        <taxon>Pentapetalae</taxon>
        <taxon>rosids</taxon>
        <taxon>fabids</taxon>
        <taxon>Rosales</taxon>
        <taxon>Moraceae</taxon>
        <taxon>Ficeae</taxon>
        <taxon>Ficus</taxon>
    </lineage>
</organism>
<name>A0AA87ZEG0_FICCA</name>